<dbReference type="InterPro" id="IPR016181">
    <property type="entry name" value="Acyl_CoA_acyltransferase"/>
</dbReference>
<organism evidence="4 5">
    <name type="scientific">Saccharomonospora azurea NA-128</name>
    <dbReference type="NCBI Taxonomy" id="882081"/>
    <lineage>
        <taxon>Bacteria</taxon>
        <taxon>Bacillati</taxon>
        <taxon>Actinomycetota</taxon>
        <taxon>Actinomycetes</taxon>
        <taxon>Pseudonocardiales</taxon>
        <taxon>Pseudonocardiaceae</taxon>
        <taxon>Saccharomonospora</taxon>
    </lineage>
</organism>
<dbReference type="Proteomes" id="UP000004705">
    <property type="component" value="Chromosome"/>
</dbReference>
<evidence type="ECO:0000313" key="4">
    <source>
        <dbReference type="EMBL" id="EHY90724.1"/>
    </source>
</evidence>
<dbReference type="RefSeq" id="WP_005444229.1">
    <property type="nucleotide sequence ID" value="NZ_CM001466.1"/>
</dbReference>
<proteinExistence type="predicted"/>
<sequence length="151" mass="16589">MTDVRPDSLTVVVRSGTELSAPELYAMLRLRVDVFVVEQECPYPEIDGKDLLDGTRHVWAATDDGRVAGCLRVLDEDHGVQRIGRVCTAGFARGTGAGALLMRTAVDLVGDAESVLDAQTYATGFYARFGFRPEGEEFLEDGIPHIRMRRS</sequence>
<dbReference type="Pfam" id="PF13673">
    <property type="entry name" value="Acetyltransf_10"/>
    <property type="match status" value="1"/>
</dbReference>
<gene>
    <name evidence="4" type="ORF">SacazDRAFT_03864</name>
</gene>
<evidence type="ECO:0000313" key="5">
    <source>
        <dbReference type="Proteomes" id="UP000004705"/>
    </source>
</evidence>
<dbReference type="PANTHER" id="PTHR43877">
    <property type="entry name" value="AMINOALKYLPHOSPHONATE N-ACETYLTRANSFERASE-RELATED-RELATED"/>
    <property type="match status" value="1"/>
</dbReference>
<dbReference type="InterPro" id="IPR050832">
    <property type="entry name" value="Bact_Acetyltransf"/>
</dbReference>
<dbReference type="InterPro" id="IPR000182">
    <property type="entry name" value="GNAT_dom"/>
</dbReference>
<accession>H8GBA1</accession>
<evidence type="ECO:0000256" key="1">
    <source>
        <dbReference type="ARBA" id="ARBA00022679"/>
    </source>
</evidence>
<name>H8GBA1_9PSEU</name>
<dbReference type="PROSITE" id="PS51186">
    <property type="entry name" value="GNAT"/>
    <property type="match status" value="1"/>
</dbReference>
<protein>
    <submittedName>
        <fullName evidence="4">Acyltransferase</fullName>
    </submittedName>
</protein>
<dbReference type="GO" id="GO:0016747">
    <property type="term" value="F:acyltransferase activity, transferring groups other than amino-acyl groups"/>
    <property type="evidence" value="ECO:0007669"/>
    <property type="project" value="InterPro"/>
</dbReference>
<keyword evidence="2 4" id="KW-0012">Acyltransferase</keyword>
<feature type="domain" description="N-acetyltransferase" evidence="3">
    <location>
        <begin position="11"/>
        <end position="151"/>
    </location>
</feature>
<evidence type="ECO:0000259" key="3">
    <source>
        <dbReference type="PROSITE" id="PS51186"/>
    </source>
</evidence>
<dbReference type="CDD" id="cd04301">
    <property type="entry name" value="NAT_SF"/>
    <property type="match status" value="1"/>
</dbReference>
<dbReference type="Gene3D" id="3.40.630.30">
    <property type="match status" value="1"/>
</dbReference>
<evidence type="ECO:0000256" key="2">
    <source>
        <dbReference type="ARBA" id="ARBA00023315"/>
    </source>
</evidence>
<keyword evidence="5" id="KW-1185">Reference proteome</keyword>
<dbReference type="AlphaFoldDB" id="H8GBA1"/>
<dbReference type="SUPFAM" id="SSF55729">
    <property type="entry name" value="Acyl-CoA N-acyltransferases (Nat)"/>
    <property type="match status" value="1"/>
</dbReference>
<dbReference type="OrthoDB" id="9796171at2"/>
<keyword evidence="1" id="KW-0808">Transferase</keyword>
<dbReference type="HOGENOM" id="CLU_056607_3_1_11"/>
<reference evidence="4 5" key="1">
    <citation type="journal article" date="2012" name="Stand. Genomic Sci.">
        <title>Genome sequence of the soil bacterium Saccharomonospora azurea type strain (NA-128(T)).</title>
        <authorList>
            <person name="Klenk H.P."/>
            <person name="Held B."/>
            <person name="Lucas S."/>
            <person name="Lapidus A."/>
            <person name="Copeland A."/>
            <person name="Hammon N."/>
            <person name="Pitluck S."/>
            <person name="Goodwin L.A."/>
            <person name="Han C."/>
            <person name="Tapia R."/>
            <person name="Brambilla E.M."/>
            <person name="Potter G."/>
            <person name="Land M."/>
            <person name="Ivanova N."/>
            <person name="Rohde M."/>
            <person name="Goker M."/>
            <person name="Detter J.C."/>
            <person name="Kyrpides N.C."/>
            <person name="Woyke T."/>
        </authorList>
    </citation>
    <scope>NUCLEOTIDE SEQUENCE [LARGE SCALE GENOMIC DNA]</scope>
    <source>
        <strain evidence="4 5">NA-128</strain>
    </source>
</reference>
<dbReference type="EMBL" id="CM001466">
    <property type="protein sequence ID" value="EHY90724.1"/>
    <property type="molecule type" value="Genomic_DNA"/>
</dbReference>